<dbReference type="SUPFAM" id="SSF46785">
    <property type="entry name" value="Winged helix' DNA-binding domain"/>
    <property type="match status" value="1"/>
</dbReference>
<dbReference type="AlphaFoldDB" id="A0A2Y9CAN9"/>
<keyword evidence="3" id="KW-0238">DNA-binding</keyword>
<gene>
    <name evidence="3" type="ORF">A8806_11725</name>
</gene>
<comment type="caution">
    <text evidence="3">The sequence shown here is derived from an EMBL/GenBank/DDBJ whole genome shotgun (WGS) entry which is preliminary data.</text>
</comment>
<protein>
    <submittedName>
        <fullName evidence="3">DNA-binding MarR family transcriptional regulator</fullName>
    </submittedName>
</protein>
<organism evidence="3 4">
    <name type="scientific">Faecalicatena orotica</name>
    <dbReference type="NCBI Taxonomy" id="1544"/>
    <lineage>
        <taxon>Bacteria</taxon>
        <taxon>Bacillati</taxon>
        <taxon>Bacillota</taxon>
        <taxon>Clostridia</taxon>
        <taxon>Lachnospirales</taxon>
        <taxon>Lachnospiraceae</taxon>
        <taxon>Faecalicatena</taxon>
    </lineage>
</organism>
<evidence type="ECO:0000259" key="2">
    <source>
        <dbReference type="Pfam" id="PF12802"/>
    </source>
</evidence>
<evidence type="ECO:0000256" key="1">
    <source>
        <dbReference type="SAM" id="Phobius"/>
    </source>
</evidence>
<dbReference type="Gene3D" id="1.10.10.10">
    <property type="entry name" value="Winged helix-like DNA-binding domain superfamily/Winged helix DNA-binding domain"/>
    <property type="match status" value="1"/>
</dbReference>
<keyword evidence="1" id="KW-0472">Membrane</keyword>
<keyword evidence="4" id="KW-1185">Reference proteome</keyword>
<reference evidence="3 4" key="1">
    <citation type="submission" date="2018-05" db="EMBL/GenBank/DDBJ databases">
        <title>The Hungate 1000. A catalogue of reference genomes from the rumen microbiome.</title>
        <authorList>
            <person name="Kelly W."/>
        </authorList>
    </citation>
    <scope>NUCLEOTIDE SEQUENCE [LARGE SCALE GENOMIC DNA]</scope>
    <source>
        <strain evidence="3 4">NLAE-zl-C242</strain>
    </source>
</reference>
<name>A0A2Y9CAN9_9FIRM</name>
<feature type="domain" description="HTH marR-type" evidence="2">
    <location>
        <begin position="29"/>
        <end position="79"/>
    </location>
</feature>
<dbReference type="GO" id="GO:0003700">
    <property type="term" value="F:DNA-binding transcription factor activity"/>
    <property type="evidence" value="ECO:0007669"/>
    <property type="project" value="InterPro"/>
</dbReference>
<feature type="transmembrane region" description="Helical" evidence="1">
    <location>
        <begin position="20"/>
        <end position="42"/>
    </location>
</feature>
<dbReference type="Proteomes" id="UP000245845">
    <property type="component" value="Unassembled WGS sequence"/>
</dbReference>
<dbReference type="InterPro" id="IPR036388">
    <property type="entry name" value="WH-like_DNA-bd_sf"/>
</dbReference>
<evidence type="ECO:0000313" key="3">
    <source>
        <dbReference type="EMBL" id="PWJ22685.1"/>
    </source>
</evidence>
<dbReference type="OrthoDB" id="3231996at2"/>
<dbReference type="EMBL" id="QGDL01000017">
    <property type="protein sequence ID" value="PWJ22685.1"/>
    <property type="molecule type" value="Genomic_DNA"/>
</dbReference>
<dbReference type="GO" id="GO:0003677">
    <property type="term" value="F:DNA binding"/>
    <property type="evidence" value="ECO:0007669"/>
    <property type="project" value="UniProtKB-KW"/>
</dbReference>
<dbReference type="InterPro" id="IPR036390">
    <property type="entry name" value="WH_DNA-bd_sf"/>
</dbReference>
<keyword evidence="1" id="KW-0812">Transmembrane</keyword>
<proteinExistence type="predicted"/>
<dbReference type="InterPro" id="IPR000835">
    <property type="entry name" value="HTH_MarR-typ"/>
</dbReference>
<dbReference type="RefSeq" id="WP_109733379.1">
    <property type="nucleotide sequence ID" value="NZ_BAAACK010000014.1"/>
</dbReference>
<keyword evidence="1" id="KW-1133">Transmembrane helix</keyword>
<dbReference type="Pfam" id="PF12802">
    <property type="entry name" value="MarR_2"/>
    <property type="match status" value="1"/>
</dbReference>
<evidence type="ECO:0000313" key="4">
    <source>
        <dbReference type="Proteomes" id="UP000245845"/>
    </source>
</evidence>
<accession>A0A2Y9CAN9</accession>
<sequence length="159" mass="18747">MEEKDLVLEFNSVYRELNDLYHDIALNIGIPDSAFIIFYAIFKIGDGCLQRDICKQSYTNKQTINSTIQRLKADGYLFLKQGKGRDKHIYLTERGTHFLREKIAPMVMAEEKAFLMLSIEEQKQFFSIFSKYVVSFRRKVDEAFIENKNIQEPDTKTRR</sequence>